<evidence type="ECO:0000256" key="3">
    <source>
        <dbReference type="SAM" id="MobiDB-lite"/>
    </source>
</evidence>
<dbReference type="SMART" id="SM00025">
    <property type="entry name" value="Pumilio"/>
    <property type="match status" value="3"/>
</dbReference>
<dbReference type="AlphaFoldDB" id="A0A813J1X0"/>
<evidence type="ECO:0000256" key="1">
    <source>
        <dbReference type="ARBA" id="ARBA00022737"/>
    </source>
</evidence>
<evidence type="ECO:0000313" key="5">
    <source>
        <dbReference type="EMBL" id="CAE8662553.1"/>
    </source>
</evidence>
<sequence>MAKPRASGGSKGAQGKSLKKTLKPSGGRGKYLKNKPAKNKPKGGGKGGYKKQNAKKVAGKDAKGGKKDGKKPVAKGSGKGKEDSRVAKRKAAAPAEEEDDGKKGKFLTVKQKRRKEVTTLYSELINPGRTRKPDVIVAEVLVLLKERSGNLAEYCSKHMGARVVEACLKWGSRLQRRELLTTFKEHLPKMAQDRYGHQVVLKILLYSSRTSKERKPTEEEKKAQAQNMKEILGRFSGKNLHSTFYHRHGCKVINGIYHSDVVSAKEKRRILHDIAMPQAVALQSAEMPGSRPLRELLKSEEHSVQQRADIVAHLLEAAERCVDKELLGYELVHVLFQAVTELASETQLTELGEKCMDGAPYLLSSKAGAEAVLRLLGVASAKQRKAFCRDLKGKFSALTKNAVDYTVMMRLASTVDDTVMLVKGMIEEWKKDLEEICFDKYGHKVLAWLLRPDDKRIFSPYEQKCVGYPAPTSLKAAETRRQELVRAIRPPLRAVLLSKALEAAADLHAKDLLVAYLSADWDAELVEALVAAGEQEAKNADLGLLGNGTATTTLIVLLKLEPEKDGQLAQSLWKRCLQPQLTAAASSRCAFLLLALLKRGGPLGDTVKAALRTQRKAIEKAVAVAEAAGGQVNGAQKLLSELK</sequence>
<dbReference type="GO" id="GO:0003729">
    <property type="term" value="F:mRNA binding"/>
    <property type="evidence" value="ECO:0007669"/>
    <property type="project" value="TreeGrafter"/>
</dbReference>
<dbReference type="GO" id="GO:0005730">
    <property type="term" value="C:nucleolus"/>
    <property type="evidence" value="ECO:0007669"/>
    <property type="project" value="TreeGrafter"/>
</dbReference>
<evidence type="ECO:0000256" key="2">
    <source>
        <dbReference type="ARBA" id="ARBA00022884"/>
    </source>
</evidence>
<dbReference type="Pfam" id="PF08144">
    <property type="entry name" value="CPL"/>
    <property type="match status" value="1"/>
</dbReference>
<feature type="domain" description="PUM-HD" evidence="4">
    <location>
        <begin position="116"/>
        <end position="512"/>
    </location>
</feature>
<feature type="region of interest" description="Disordered" evidence="3">
    <location>
        <begin position="1"/>
        <end position="107"/>
    </location>
</feature>
<dbReference type="Pfam" id="PF22493">
    <property type="entry name" value="PUF_NOP9"/>
    <property type="match status" value="1"/>
</dbReference>
<gene>
    <name evidence="5" type="ORF">PGLA2088_LOCUS14931</name>
</gene>
<comment type="caution">
    <text evidence="5">The sequence shown here is derived from an EMBL/GenBank/DDBJ whole genome shotgun (WGS) entry which is preliminary data.</text>
</comment>
<keyword evidence="1" id="KW-0677">Repeat</keyword>
<evidence type="ECO:0000313" key="6">
    <source>
        <dbReference type="Proteomes" id="UP000626109"/>
    </source>
</evidence>
<dbReference type="InterPro" id="IPR033133">
    <property type="entry name" value="PUM-HD"/>
</dbReference>
<dbReference type="Proteomes" id="UP000626109">
    <property type="component" value="Unassembled WGS sequence"/>
</dbReference>
<protein>
    <recommendedName>
        <fullName evidence="4">PUM-HD domain-containing protein</fullName>
    </recommendedName>
</protein>
<dbReference type="GO" id="GO:0006417">
    <property type="term" value="P:regulation of translation"/>
    <property type="evidence" value="ECO:0007669"/>
    <property type="project" value="TreeGrafter"/>
</dbReference>
<keyword evidence="2" id="KW-0694">RNA-binding</keyword>
<reference evidence="5" key="1">
    <citation type="submission" date="2021-02" db="EMBL/GenBank/DDBJ databases">
        <authorList>
            <person name="Dougan E. K."/>
            <person name="Rhodes N."/>
            <person name="Thang M."/>
            <person name="Chan C."/>
        </authorList>
    </citation>
    <scope>NUCLEOTIDE SEQUENCE</scope>
</reference>
<dbReference type="PANTHER" id="PTHR13389">
    <property type="entry name" value="PUMILIO HOMOLOG 3"/>
    <property type="match status" value="1"/>
</dbReference>
<name>A0A813J1X0_POLGL</name>
<dbReference type="InterPro" id="IPR012959">
    <property type="entry name" value="CPL_dom"/>
</dbReference>
<dbReference type="InterPro" id="IPR001313">
    <property type="entry name" value="Pumilio_RNA-bd_rpt"/>
</dbReference>
<accession>A0A813J1X0</accession>
<dbReference type="InterPro" id="IPR040059">
    <property type="entry name" value="PUM3"/>
</dbReference>
<evidence type="ECO:0000259" key="4">
    <source>
        <dbReference type="PROSITE" id="PS50303"/>
    </source>
</evidence>
<dbReference type="InterPro" id="IPR016024">
    <property type="entry name" value="ARM-type_fold"/>
</dbReference>
<dbReference type="InterPro" id="IPR011989">
    <property type="entry name" value="ARM-like"/>
</dbReference>
<dbReference type="EMBL" id="CAJNNW010018210">
    <property type="protein sequence ID" value="CAE8662553.1"/>
    <property type="molecule type" value="Genomic_DNA"/>
</dbReference>
<organism evidence="5 6">
    <name type="scientific">Polarella glacialis</name>
    <name type="common">Dinoflagellate</name>
    <dbReference type="NCBI Taxonomy" id="89957"/>
    <lineage>
        <taxon>Eukaryota</taxon>
        <taxon>Sar</taxon>
        <taxon>Alveolata</taxon>
        <taxon>Dinophyceae</taxon>
        <taxon>Suessiales</taxon>
        <taxon>Suessiaceae</taxon>
        <taxon>Polarella</taxon>
    </lineage>
</organism>
<dbReference type="SUPFAM" id="SSF48371">
    <property type="entry name" value="ARM repeat"/>
    <property type="match status" value="1"/>
</dbReference>
<dbReference type="Gene3D" id="1.25.10.10">
    <property type="entry name" value="Leucine-rich Repeat Variant"/>
    <property type="match status" value="2"/>
</dbReference>
<feature type="compositionally biased region" description="Basic and acidic residues" evidence="3">
    <location>
        <begin position="58"/>
        <end position="71"/>
    </location>
</feature>
<dbReference type="PROSITE" id="PS50303">
    <property type="entry name" value="PUM_HD"/>
    <property type="match status" value="1"/>
</dbReference>
<proteinExistence type="predicted"/>
<feature type="compositionally biased region" description="Basic residues" evidence="3">
    <location>
        <begin position="30"/>
        <end position="54"/>
    </location>
</feature>
<dbReference type="PANTHER" id="PTHR13389:SF0">
    <property type="entry name" value="PUMILIO HOMOLOG 3"/>
    <property type="match status" value="1"/>
</dbReference>